<dbReference type="Gene3D" id="1.10.3300.10">
    <property type="entry name" value="Jann2411-like domain"/>
    <property type="match status" value="1"/>
</dbReference>
<dbReference type="RefSeq" id="WP_197351633.1">
    <property type="nucleotide sequence ID" value="NZ_CP048882.1"/>
</dbReference>
<keyword evidence="3" id="KW-1185">Reference proteome</keyword>
<name>A0A7T1WSR6_9ACTN</name>
<dbReference type="PANTHER" id="PTHR35525:SF3">
    <property type="entry name" value="BLL6575 PROTEIN"/>
    <property type="match status" value="1"/>
</dbReference>
<evidence type="ECO:0000259" key="1">
    <source>
        <dbReference type="Pfam" id="PF11706"/>
    </source>
</evidence>
<dbReference type="Proteomes" id="UP000595046">
    <property type="component" value="Chromosome"/>
</dbReference>
<gene>
    <name evidence="2" type="ORF">G4Z16_17060</name>
</gene>
<dbReference type="InterPro" id="IPR021005">
    <property type="entry name" value="Znf_CGNR"/>
</dbReference>
<dbReference type="SUPFAM" id="SSF160904">
    <property type="entry name" value="Jann2411-like"/>
    <property type="match status" value="1"/>
</dbReference>
<dbReference type="EMBL" id="CP048882">
    <property type="protein sequence ID" value="QPP07826.1"/>
    <property type="molecule type" value="Genomic_DNA"/>
</dbReference>
<evidence type="ECO:0000313" key="3">
    <source>
        <dbReference type="Proteomes" id="UP000595046"/>
    </source>
</evidence>
<dbReference type="AlphaFoldDB" id="A0A7T1WSR6"/>
<proteinExistence type="predicted"/>
<sequence length="193" mass="20802">MQIYFSDYTVGAGVATAMANSSPAIRLRTSETLGDPAALARFLAEHAVESADTRRITRRDLAQVHALREEVRAALAAPTEREAVERANTLVQRAGRGPLLVPDADGWRWVVGTAPEASVADELAVLTGAGLLGSLHALGHDRFRDCAAPECAGVFVDTSRAGRRRYCSPQICGNRHNVAQHRARRKRNSPDGP</sequence>
<accession>A0A7T1WSR6</accession>
<reference evidence="3" key="1">
    <citation type="submission" date="2020-02" db="EMBL/GenBank/DDBJ databases">
        <title>Streptomyces sp. ASO4wet.</title>
        <authorList>
            <person name="Risdian C."/>
            <person name="Landwehr W."/>
            <person name="Schupp P."/>
            <person name="Wink J."/>
        </authorList>
    </citation>
    <scope>NUCLEOTIDE SEQUENCE [LARGE SCALE GENOMIC DNA]</scope>
    <source>
        <strain evidence="3">ASO4wet</strain>
    </source>
</reference>
<protein>
    <submittedName>
        <fullName evidence="2">CGNR zinc finger domain-containing protein</fullName>
    </submittedName>
</protein>
<dbReference type="Pfam" id="PF07336">
    <property type="entry name" value="ABATE"/>
    <property type="match status" value="1"/>
</dbReference>
<dbReference type="InterPro" id="IPR010852">
    <property type="entry name" value="ABATE"/>
</dbReference>
<dbReference type="KEGG" id="sbat:G4Z16_17060"/>
<evidence type="ECO:0000313" key="2">
    <source>
        <dbReference type="EMBL" id="QPP07826.1"/>
    </source>
</evidence>
<feature type="domain" description="Zinc finger CGNR" evidence="1">
    <location>
        <begin position="142"/>
        <end position="185"/>
    </location>
</feature>
<dbReference type="InterPro" id="IPR023286">
    <property type="entry name" value="ABATE_dom_sf"/>
</dbReference>
<organism evidence="2 3">
    <name type="scientific">Streptomyces bathyalis</name>
    <dbReference type="NCBI Taxonomy" id="2710756"/>
    <lineage>
        <taxon>Bacteria</taxon>
        <taxon>Bacillati</taxon>
        <taxon>Actinomycetota</taxon>
        <taxon>Actinomycetes</taxon>
        <taxon>Kitasatosporales</taxon>
        <taxon>Streptomycetaceae</taxon>
        <taxon>Streptomyces</taxon>
    </lineage>
</organism>
<dbReference type="PANTHER" id="PTHR35525">
    <property type="entry name" value="BLL6575 PROTEIN"/>
    <property type="match status" value="1"/>
</dbReference>
<dbReference type="Pfam" id="PF11706">
    <property type="entry name" value="zf-CGNR"/>
    <property type="match status" value="1"/>
</dbReference>